<keyword evidence="3" id="KW-1185">Reference proteome</keyword>
<name>A0A8J2BRM7_9BACT</name>
<evidence type="ECO:0000313" key="3">
    <source>
        <dbReference type="Proteomes" id="UP000663859"/>
    </source>
</evidence>
<proteinExistence type="predicted"/>
<dbReference type="Proteomes" id="UP000663859">
    <property type="component" value="Unassembled WGS sequence"/>
</dbReference>
<evidence type="ECO:0000313" key="2">
    <source>
        <dbReference type="EMBL" id="CAF0694402.1"/>
    </source>
</evidence>
<evidence type="ECO:0000256" key="1">
    <source>
        <dbReference type="SAM" id="MobiDB-lite"/>
    </source>
</evidence>
<organism evidence="2 3">
    <name type="scientific">Candidatus Methylacidithermus pantelleriae</name>
    <dbReference type="NCBI Taxonomy" id="2744239"/>
    <lineage>
        <taxon>Bacteria</taxon>
        <taxon>Pseudomonadati</taxon>
        <taxon>Verrucomicrobiota</taxon>
        <taxon>Methylacidiphilae</taxon>
        <taxon>Methylacidiphilales</taxon>
        <taxon>Methylacidiphilaceae</taxon>
        <taxon>Candidatus Methylacidithermus</taxon>
    </lineage>
</organism>
<gene>
    <name evidence="2" type="ORF">MPNT_160041</name>
</gene>
<feature type="region of interest" description="Disordered" evidence="1">
    <location>
        <begin position="1"/>
        <end position="20"/>
    </location>
</feature>
<sequence>MEGQRKDERKGIGEKERESEKVVRAKAREWFRGITGTRRRRHNDGMRLKDVCELP</sequence>
<dbReference type="EMBL" id="CAJNOB010000008">
    <property type="protein sequence ID" value="CAF0694402.1"/>
    <property type="molecule type" value="Genomic_DNA"/>
</dbReference>
<comment type="caution">
    <text evidence="2">The sequence shown here is derived from an EMBL/GenBank/DDBJ whole genome shotgun (WGS) entry which is preliminary data.</text>
</comment>
<accession>A0A8J2BRM7</accession>
<reference evidence="2" key="1">
    <citation type="submission" date="2021-02" db="EMBL/GenBank/DDBJ databases">
        <authorList>
            <person name="Cremers G."/>
            <person name="Picone N."/>
        </authorList>
    </citation>
    <scope>NUCLEOTIDE SEQUENCE</scope>
    <source>
        <strain evidence="2">PQ17</strain>
    </source>
</reference>
<dbReference type="AlphaFoldDB" id="A0A8J2BRM7"/>
<protein>
    <submittedName>
        <fullName evidence="2">Uncharacterized protein</fullName>
    </submittedName>
</protein>